<protein>
    <submittedName>
        <fullName evidence="7">Threonine/homoserine/homoserine lactone efflux protein</fullName>
    </submittedName>
</protein>
<keyword evidence="2" id="KW-1003">Cell membrane</keyword>
<dbReference type="PANTHER" id="PTHR30086:SF20">
    <property type="entry name" value="ARGININE EXPORTER PROTEIN ARGO-RELATED"/>
    <property type="match status" value="1"/>
</dbReference>
<proteinExistence type="predicted"/>
<dbReference type="Pfam" id="PF01810">
    <property type="entry name" value="LysE"/>
    <property type="match status" value="1"/>
</dbReference>
<evidence type="ECO:0000256" key="2">
    <source>
        <dbReference type="ARBA" id="ARBA00022475"/>
    </source>
</evidence>
<evidence type="ECO:0000256" key="5">
    <source>
        <dbReference type="ARBA" id="ARBA00023136"/>
    </source>
</evidence>
<dbReference type="PANTHER" id="PTHR30086">
    <property type="entry name" value="ARGININE EXPORTER PROTEIN ARGO"/>
    <property type="match status" value="1"/>
</dbReference>
<dbReference type="EMBL" id="FOWR01000007">
    <property type="protein sequence ID" value="SFP05916.1"/>
    <property type="molecule type" value="Genomic_DNA"/>
</dbReference>
<evidence type="ECO:0000256" key="1">
    <source>
        <dbReference type="ARBA" id="ARBA00004651"/>
    </source>
</evidence>
<keyword evidence="4 6" id="KW-1133">Transmembrane helix</keyword>
<dbReference type="GeneID" id="35872154"/>
<dbReference type="InterPro" id="IPR001123">
    <property type="entry name" value="LeuE-type"/>
</dbReference>
<evidence type="ECO:0000256" key="3">
    <source>
        <dbReference type="ARBA" id="ARBA00022692"/>
    </source>
</evidence>
<feature type="transmembrane region" description="Helical" evidence="6">
    <location>
        <begin position="6"/>
        <end position="28"/>
    </location>
</feature>
<evidence type="ECO:0000313" key="7">
    <source>
        <dbReference type="EMBL" id="SFP05916.1"/>
    </source>
</evidence>
<dbReference type="RefSeq" id="WP_017016180.1">
    <property type="nucleotide sequence ID" value="NZ_FOWR01000007.1"/>
</dbReference>
<accession>A0A1I5MAC4</accession>
<evidence type="ECO:0000256" key="6">
    <source>
        <dbReference type="SAM" id="Phobius"/>
    </source>
</evidence>
<dbReference type="STRING" id="1121869.SAMN03084138_01216"/>
<feature type="transmembrane region" description="Helical" evidence="6">
    <location>
        <begin position="40"/>
        <end position="65"/>
    </location>
</feature>
<feature type="transmembrane region" description="Helical" evidence="6">
    <location>
        <begin position="71"/>
        <end position="88"/>
    </location>
</feature>
<evidence type="ECO:0000313" key="8">
    <source>
        <dbReference type="Proteomes" id="UP000182692"/>
    </source>
</evidence>
<keyword evidence="5 6" id="KW-0472">Membrane</keyword>
<sequence length="206" mass="21394">MSLFSGSALFLALLLSVIIPGPSVMAVVSRSLSFGMKQGLLVAFGVVVADYIFICLALSGLSAVATAMGEFSIFLKYAGAVYLIWLAYKSWTSPTTNSELTTQKASKARGSSSFIMGLVITLSNPKAILFYMGFFPAFINVQTLSASGILGVLILSTVAVGGVLSGYAILGDKATRVFNGQKAKARINKVSGGILATCGVVLAIKA</sequence>
<dbReference type="GO" id="GO:0005886">
    <property type="term" value="C:plasma membrane"/>
    <property type="evidence" value="ECO:0007669"/>
    <property type="project" value="UniProtKB-SubCell"/>
</dbReference>
<keyword evidence="3 6" id="KW-0812">Transmembrane</keyword>
<organism evidence="7 8">
    <name type="scientific">Enterovibrio norvegicus DSM 15893</name>
    <dbReference type="NCBI Taxonomy" id="1121869"/>
    <lineage>
        <taxon>Bacteria</taxon>
        <taxon>Pseudomonadati</taxon>
        <taxon>Pseudomonadota</taxon>
        <taxon>Gammaproteobacteria</taxon>
        <taxon>Vibrionales</taxon>
        <taxon>Vibrionaceae</taxon>
        <taxon>Enterovibrio</taxon>
    </lineage>
</organism>
<dbReference type="GO" id="GO:0015171">
    <property type="term" value="F:amino acid transmembrane transporter activity"/>
    <property type="evidence" value="ECO:0007669"/>
    <property type="project" value="TreeGrafter"/>
</dbReference>
<gene>
    <name evidence="7" type="ORF">SAMN03084138_01216</name>
</gene>
<feature type="transmembrane region" description="Helical" evidence="6">
    <location>
        <begin position="145"/>
        <end position="170"/>
    </location>
</feature>
<evidence type="ECO:0000256" key="4">
    <source>
        <dbReference type="ARBA" id="ARBA00022989"/>
    </source>
</evidence>
<name>A0A1I5MAC4_9GAMM</name>
<dbReference type="OrthoDB" id="9804822at2"/>
<feature type="transmembrane region" description="Helical" evidence="6">
    <location>
        <begin position="114"/>
        <end position="139"/>
    </location>
</feature>
<comment type="subcellular location">
    <subcellularLocation>
        <location evidence="1">Cell membrane</location>
        <topology evidence="1">Multi-pass membrane protein</topology>
    </subcellularLocation>
</comment>
<dbReference type="Proteomes" id="UP000182692">
    <property type="component" value="Unassembled WGS sequence"/>
</dbReference>
<reference evidence="7 8" key="1">
    <citation type="submission" date="2016-10" db="EMBL/GenBank/DDBJ databases">
        <authorList>
            <person name="de Groot N.N."/>
        </authorList>
    </citation>
    <scope>NUCLEOTIDE SEQUENCE [LARGE SCALE GENOMIC DNA]</scope>
    <source>
        <strain evidence="7 8">DSM 15893</strain>
    </source>
</reference>
<dbReference type="AlphaFoldDB" id="A0A1I5MAC4"/>